<organism evidence="11 12">
    <name type="scientific">Angustibacter luteus</name>
    <dbReference type="NCBI Taxonomy" id="658456"/>
    <lineage>
        <taxon>Bacteria</taxon>
        <taxon>Bacillati</taxon>
        <taxon>Actinomycetota</taxon>
        <taxon>Actinomycetes</taxon>
        <taxon>Kineosporiales</taxon>
        <taxon>Kineosporiaceae</taxon>
    </lineage>
</organism>
<evidence type="ECO:0000259" key="10">
    <source>
        <dbReference type="Pfam" id="PF13231"/>
    </source>
</evidence>
<dbReference type="InterPro" id="IPR038731">
    <property type="entry name" value="RgtA/B/C-like"/>
</dbReference>
<protein>
    <submittedName>
        <fullName evidence="11">Glycosyltransferase family 39 protein</fullName>
        <ecNumber evidence="11">2.4.-.-</ecNumber>
    </submittedName>
</protein>
<sequence>MDESAADAPDVERPPLADPTDATSTPELPAVAVVPLALVSGLTVLVLLVLAPHYGYFRDELYFLAAGRHLAWGYPDQGVLTPALARVADELAQHSLLALRTPAALLTGVTVLAAGLTAREVGGGRLAQLLAAVAVATGTLTLLTGHLLATSTADLTVWVVIGWLTTRLLRTRDTRLWLVLGAVCGLGLTNKDLPLALAGATVLAIAIDPGARRLLASGWLAAGAGAALLAWAPGLVWQARHGWPQVELAGQIRDEYGVLGERIGFLAIQLTIFSVGATLVMIPGIWMLLRDKDFRAYRPLVWIAAIVLVVFIVTAGQVYYPAGAYVPLIAAGAVALEARGASWRSIAIVVATAALLFPAALPLLPATTLADSPWSGLGEQQRESVGWTDLVDQVAGAYESIPAAERASSVVFTSNYGEAGAVDELGAARGLPAAYSGHNGYGLWGPPPQSMTGPVVVVAEGSRPDDVFDGCDEGRKVTGPVPNEERDEAWIYVCEGPRGSWGAVWAALEHLSS</sequence>
<feature type="transmembrane region" description="Helical" evidence="9">
    <location>
        <begin position="214"/>
        <end position="232"/>
    </location>
</feature>
<evidence type="ECO:0000256" key="8">
    <source>
        <dbReference type="SAM" id="MobiDB-lite"/>
    </source>
</evidence>
<feature type="transmembrane region" description="Helical" evidence="9">
    <location>
        <begin position="342"/>
        <end position="364"/>
    </location>
</feature>
<evidence type="ECO:0000313" key="11">
    <source>
        <dbReference type="EMBL" id="MFC6008953.1"/>
    </source>
</evidence>
<feature type="domain" description="Glycosyltransferase RgtA/B/C/D-like" evidence="10">
    <location>
        <begin position="77"/>
        <end position="237"/>
    </location>
</feature>
<evidence type="ECO:0000256" key="1">
    <source>
        <dbReference type="ARBA" id="ARBA00004651"/>
    </source>
</evidence>
<feature type="transmembrane region" description="Helical" evidence="9">
    <location>
        <begin position="300"/>
        <end position="322"/>
    </location>
</feature>
<keyword evidence="3 11" id="KW-0328">Glycosyltransferase</keyword>
<feature type="transmembrane region" description="Helical" evidence="9">
    <location>
        <begin position="263"/>
        <end position="288"/>
    </location>
</feature>
<evidence type="ECO:0000313" key="12">
    <source>
        <dbReference type="Proteomes" id="UP001596189"/>
    </source>
</evidence>
<name>A0ABW1JJP6_9ACTN</name>
<evidence type="ECO:0000256" key="7">
    <source>
        <dbReference type="ARBA" id="ARBA00023136"/>
    </source>
</evidence>
<feature type="transmembrane region" description="Helical" evidence="9">
    <location>
        <begin position="129"/>
        <end position="149"/>
    </location>
</feature>
<keyword evidence="7 9" id="KW-0472">Membrane</keyword>
<dbReference type="InterPro" id="IPR050297">
    <property type="entry name" value="LipidA_mod_glycosyltrf_83"/>
</dbReference>
<dbReference type="PANTHER" id="PTHR33908">
    <property type="entry name" value="MANNOSYLTRANSFERASE YKCB-RELATED"/>
    <property type="match status" value="1"/>
</dbReference>
<evidence type="ECO:0000256" key="9">
    <source>
        <dbReference type="SAM" id="Phobius"/>
    </source>
</evidence>
<dbReference type="PANTHER" id="PTHR33908:SF11">
    <property type="entry name" value="MEMBRANE PROTEIN"/>
    <property type="match status" value="1"/>
</dbReference>
<keyword evidence="5 9" id="KW-0812">Transmembrane</keyword>
<dbReference type="Proteomes" id="UP001596189">
    <property type="component" value="Unassembled WGS sequence"/>
</dbReference>
<evidence type="ECO:0000256" key="5">
    <source>
        <dbReference type="ARBA" id="ARBA00022692"/>
    </source>
</evidence>
<comment type="caution">
    <text evidence="11">The sequence shown here is derived from an EMBL/GenBank/DDBJ whole genome shotgun (WGS) entry which is preliminary data.</text>
</comment>
<evidence type="ECO:0000256" key="3">
    <source>
        <dbReference type="ARBA" id="ARBA00022676"/>
    </source>
</evidence>
<dbReference type="GO" id="GO:0016757">
    <property type="term" value="F:glycosyltransferase activity"/>
    <property type="evidence" value="ECO:0007669"/>
    <property type="project" value="UniProtKB-KW"/>
</dbReference>
<feature type="transmembrane region" description="Helical" evidence="9">
    <location>
        <begin position="28"/>
        <end position="51"/>
    </location>
</feature>
<keyword evidence="4 11" id="KW-0808">Transferase</keyword>
<dbReference type="RefSeq" id="WP_345717484.1">
    <property type="nucleotide sequence ID" value="NZ_BAABFP010000007.1"/>
</dbReference>
<reference evidence="12" key="1">
    <citation type="journal article" date="2019" name="Int. J. Syst. Evol. Microbiol.">
        <title>The Global Catalogue of Microorganisms (GCM) 10K type strain sequencing project: providing services to taxonomists for standard genome sequencing and annotation.</title>
        <authorList>
            <consortium name="The Broad Institute Genomics Platform"/>
            <consortium name="The Broad Institute Genome Sequencing Center for Infectious Disease"/>
            <person name="Wu L."/>
            <person name="Ma J."/>
        </authorList>
    </citation>
    <scope>NUCLEOTIDE SEQUENCE [LARGE SCALE GENOMIC DNA]</scope>
    <source>
        <strain evidence="12">KACC 14249</strain>
    </source>
</reference>
<comment type="subcellular location">
    <subcellularLocation>
        <location evidence="1">Cell membrane</location>
        <topology evidence="1">Multi-pass membrane protein</topology>
    </subcellularLocation>
</comment>
<evidence type="ECO:0000256" key="6">
    <source>
        <dbReference type="ARBA" id="ARBA00022989"/>
    </source>
</evidence>
<dbReference type="EMBL" id="JBHSRD010000008">
    <property type="protein sequence ID" value="MFC6008953.1"/>
    <property type="molecule type" value="Genomic_DNA"/>
</dbReference>
<evidence type="ECO:0000256" key="4">
    <source>
        <dbReference type="ARBA" id="ARBA00022679"/>
    </source>
</evidence>
<gene>
    <name evidence="11" type="ORF">ACFQDO_17605</name>
</gene>
<keyword evidence="12" id="KW-1185">Reference proteome</keyword>
<accession>A0ABW1JJP6</accession>
<keyword evidence="6 9" id="KW-1133">Transmembrane helix</keyword>
<keyword evidence="2" id="KW-1003">Cell membrane</keyword>
<dbReference type="EC" id="2.4.-.-" evidence="11"/>
<feature type="region of interest" description="Disordered" evidence="8">
    <location>
        <begin position="1"/>
        <end position="24"/>
    </location>
</feature>
<proteinExistence type="predicted"/>
<dbReference type="Pfam" id="PF13231">
    <property type="entry name" value="PMT_2"/>
    <property type="match status" value="1"/>
</dbReference>
<evidence type="ECO:0000256" key="2">
    <source>
        <dbReference type="ARBA" id="ARBA00022475"/>
    </source>
</evidence>